<feature type="region of interest" description="Disordered" evidence="1">
    <location>
        <begin position="20"/>
        <end position="48"/>
    </location>
</feature>
<dbReference type="EMBL" id="LADJ01009693">
    <property type="protein sequence ID" value="KPJ20942.1"/>
    <property type="molecule type" value="Genomic_DNA"/>
</dbReference>
<name>A0A0N0PFJ2_PAPMA</name>
<accession>A0A0N0PFJ2</accession>
<keyword evidence="3" id="KW-1185">Reference proteome</keyword>
<sequence>MWRFVEPWFHRKEGGGDGGCVDDGRAHGGGSRERRLAGGVGSGTQAGRRRPEAVGRRLVLWRRRSACRRCGKEKPADNNVRVLHTGAISGACGPTEIRGLLGMCQKCLAWSFLAICFTGVLLGTYEVTGQYDSAEKAELTGLAVAVGNMALSKKRRCGSAKEEVTDGHLVAVRRRGSSGKAERREHTGCGRRRGSVVEEVTNSHLVAVGDMALLDRQKGEITLVAVGDVDLLGKRWQRSPGRGRRYNSAGKAE</sequence>
<proteinExistence type="predicted"/>
<comment type="caution">
    <text evidence="2">The sequence shown here is derived from an EMBL/GenBank/DDBJ whole genome shotgun (WGS) entry which is preliminary data.</text>
</comment>
<evidence type="ECO:0000256" key="1">
    <source>
        <dbReference type="SAM" id="MobiDB-lite"/>
    </source>
</evidence>
<protein>
    <submittedName>
        <fullName evidence="2">Uncharacterized protein</fullName>
    </submittedName>
</protein>
<reference evidence="2 3" key="1">
    <citation type="journal article" date="2015" name="Nat. Commun.">
        <title>Outbred genome sequencing and CRISPR/Cas9 gene editing in butterflies.</title>
        <authorList>
            <person name="Li X."/>
            <person name="Fan D."/>
            <person name="Zhang W."/>
            <person name="Liu G."/>
            <person name="Zhang L."/>
            <person name="Zhao L."/>
            <person name="Fang X."/>
            <person name="Chen L."/>
            <person name="Dong Y."/>
            <person name="Chen Y."/>
            <person name="Ding Y."/>
            <person name="Zhao R."/>
            <person name="Feng M."/>
            <person name="Zhu Y."/>
            <person name="Feng Y."/>
            <person name="Jiang X."/>
            <person name="Zhu D."/>
            <person name="Xiang H."/>
            <person name="Feng X."/>
            <person name="Li S."/>
            <person name="Wang J."/>
            <person name="Zhang G."/>
            <person name="Kronforst M.R."/>
            <person name="Wang W."/>
        </authorList>
    </citation>
    <scope>NUCLEOTIDE SEQUENCE [LARGE SCALE GENOMIC DNA]</scope>
    <source>
        <strain evidence="2">Ya'a_city_454_Pm</strain>
        <tissue evidence="2">Whole body</tissue>
    </source>
</reference>
<evidence type="ECO:0000313" key="2">
    <source>
        <dbReference type="EMBL" id="KPJ20942.1"/>
    </source>
</evidence>
<gene>
    <name evidence="2" type="ORF">RR48_00437</name>
</gene>
<feature type="compositionally biased region" description="Basic and acidic residues" evidence="1">
    <location>
        <begin position="22"/>
        <end position="36"/>
    </location>
</feature>
<dbReference type="InParanoid" id="A0A0N0PFJ2"/>
<evidence type="ECO:0000313" key="3">
    <source>
        <dbReference type="Proteomes" id="UP000053240"/>
    </source>
</evidence>
<dbReference type="Proteomes" id="UP000053240">
    <property type="component" value="Unassembled WGS sequence"/>
</dbReference>
<organism evidence="2 3">
    <name type="scientific">Papilio machaon</name>
    <name type="common">Old World swallowtail butterfly</name>
    <dbReference type="NCBI Taxonomy" id="76193"/>
    <lineage>
        <taxon>Eukaryota</taxon>
        <taxon>Metazoa</taxon>
        <taxon>Ecdysozoa</taxon>
        <taxon>Arthropoda</taxon>
        <taxon>Hexapoda</taxon>
        <taxon>Insecta</taxon>
        <taxon>Pterygota</taxon>
        <taxon>Neoptera</taxon>
        <taxon>Endopterygota</taxon>
        <taxon>Lepidoptera</taxon>
        <taxon>Glossata</taxon>
        <taxon>Ditrysia</taxon>
        <taxon>Papilionoidea</taxon>
        <taxon>Papilionidae</taxon>
        <taxon>Papilioninae</taxon>
        <taxon>Papilio</taxon>
    </lineage>
</organism>
<dbReference type="AlphaFoldDB" id="A0A0N0PFJ2"/>